<comment type="caution">
    <text evidence="2">The sequence shown here is derived from an EMBL/GenBank/DDBJ whole genome shotgun (WGS) entry which is preliminary data.</text>
</comment>
<accession>A0ABT0ZDY7</accession>
<keyword evidence="3" id="KW-1185">Reference proteome</keyword>
<reference evidence="2 3" key="1">
    <citation type="submission" date="2022-05" db="EMBL/GenBank/DDBJ databases">
        <title>Streptomyces sp. nov. RY43-2 isolated from soil of a peat swamp forest.</title>
        <authorList>
            <person name="Kanchanasin P."/>
            <person name="Tanasupawat S."/>
            <person name="Phongsopitanun W."/>
        </authorList>
    </citation>
    <scope>NUCLEOTIDE SEQUENCE [LARGE SCALE GENOMIC DNA]</scope>
    <source>
        <strain evidence="2 3">RY43-2</strain>
    </source>
</reference>
<organism evidence="2 3">
    <name type="scientific">Streptomyces macrolidinus</name>
    <dbReference type="NCBI Taxonomy" id="2952607"/>
    <lineage>
        <taxon>Bacteria</taxon>
        <taxon>Bacillati</taxon>
        <taxon>Actinomycetota</taxon>
        <taxon>Actinomycetes</taxon>
        <taxon>Kitasatosporales</taxon>
        <taxon>Streptomycetaceae</taxon>
        <taxon>Streptomyces</taxon>
    </lineage>
</organism>
<protein>
    <submittedName>
        <fullName evidence="2">Uncharacterized protein</fullName>
    </submittedName>
</protein>
<dbReference type="RefSeq" id="WP_252425106.1">
    <property type="nucleotide sequence ID" value="NZ_JAMWMR010000009.1"/>
</dbReference>
<sequence length="173" mass="18780">MVGIADHTDGQFVAFCVSGDSVRVSDPNRLDFVARSSQPMTKVRRLLIRITFVIAVFVAYVSSHDAHILGADWPLTLMSGLGGFTAVTLAFTWADRLAGFLGGRWISLESCLGLGPGRRSRPHRSRVRGLPGSEISMIYSPLTPETPPRTHQARFPSLETGPDLVFLCRGGGI</sequence>
<proteinExistence type="predicted"/>
<feature type="transmembrane region" description="Helical" evidence="1">
    <location>
        <begin position="75"/>
        <end position="94"/>
    </location>
</feature>
<dbReference type="EMBL" id="JAMWMR010000009">
    <property type="protein sequence ID" value="MCN9241802.1"/>
    <property type="molecule type" value="Genomic_DNA"/>
</dbReference>
<keyword evidence="1" id="KW-0812">Transmembrane</keyword>
<evidence type="ECO:0000313" key="2">
    <source>
        <dbReference type="EMBL" id="MCN9241802.1"/>
    </source>
</evidence>
<evidence type="ECO:0000256" key="1">
    <source>
        <dbReference type="SAM" id="Phobius"/>
    </source>
</evidence>
<evidence type="ECO:0000313" key="3">
    <source>
        <dbReference type="Proteomes" id="UP001523219"/>
    </source>
</evidence>
<keyword evidence="1" id="KW-0472">Membrane</keyword>
<name>A0ABT0ZDY7_9ACTN</name>
<feature type="transmembrane region" description="Helical" evidence="1">
    <location>
        <begin position="46"/>
        <end position="63"/>
    </location>
</feature>
<gene>
    <name evidence="2" type="ORF">NGF19_13530</name>
</gene>
<keyword evidence="1" id="KW-1133">Transmembrane helix</keyword>
<dbReference type="Proteomes" id="UP001523219">
    <property type="component" value="Unassembled WGS sequence"/>
</dbReference>